<dbReference type="AlphaFoldDB" id="A0A8H3DAV4"/>
<dbReference type="InterPro" id="IPR000504">
    <property type="entry name" value="RRM_dom"/>
</dbReference>
<keyword evidence="2 5" id="KW-0694">RNA-binding</keyword>
<evidence type="ECO:0000256" key="2">
    <source>
        <dbReference type="ARBA" id="ARBA00022884"/>
    </source>
</evidence>
<evidence type="ECO:0000313" key="9">
    <source>
        <dbReference type="Proteomes" id="UP000663850"/>
    </source>
</evidence>
<dbReference type="Proteomes" id="UP000663850">
    <property type="component" value="Unassembled WGS sequence"/>
</dbReference>
<keyword evidence="3" id="KW-0539">Nucleus</keyword>
<evidence type="ECO:0000256" key="1">
    <source>
        <dbReference type="ARBA" id="ARBA00004123"/>
    </source>
</evidence>
<dbReference type="PANTHER" id="PTHR13952:SF5">
    <property type="entry name" value="U1 SMALL NUCLEAR RIBONUCLEOPROTEIN 70 KDA"/>
    <property type="match status" value="1"/>
</dbReference>
<feature type="domain" description="RRM" evidence="7">
    <location>
        <begin position="117"/>
        <end position="200"/>
    </location>
</feature>
<organism evidence="8 9">
    <name type="scientific">Rhizoctonia solani</name>
    <dbReference type="NCBI Taxonomy" id="456999"/>
    <lineage>
        <taxon>Eukaryota</taxon>
        <taxon>Fungi</taxon>
        <taxon>Dikarya</taxon>
        <taxon>Basidiomycota</taxon>
        <taxon>Agaricomycotina</taxon>
        <taxon>Agaricomycetes</taxon>
        <taxon>Cantharellales</taxon>
        <taxon>Ceratobasidiaceae</taxon>
        <taxon>Rhizoctonia</taxon>
    </lineage>
</organism>
<feature type="compositionally biased region" description="Polar residues" evidence="6">
    <location>
        <begin position="204"/>
        <end position="213"/>
    </location>
</feature>
<dbReference type="InterPro" id="IPR051183">
    <property type="entry name" value="U1_U11-U12_snRNP_70-35kDa"/>
</dbReference>
<feature type="region of interest" description="Disordered" evidence="6">
    <location>
        <begin position="360"/>
        <end position="405"/>
    </location>
</feature>
<proteinExistence type="predicted"/>
<dbReference type="GO" id="GO:0071011">
    <property type="term" value="C:precatalytic spliceosome"/>
    <property type="evidence" value="ECO:0007669"/>
    <property type="project" value="TreeGrafter"/>
</dbReference>
<keyword evidence="4" id="KW-0687">Ribonucleoprotein</keyword>
<feature type="compositionally biased region" description="Basic and acidic residues" evidence="6">
    <location>
        <begin position="390"/>
        <end position="405"/>
    </location>
</feature>
<protein>
    <recommendedName>
        <fullName evidence="7">RRM domain-containing protein</fullName>
    </recommendedName>
</protein>
<dbReference type="Pfam" id="PF12220">
    <property type="entry name" value="U1snRNP70_N"/>
    <property type="match status" value="1"/>
</dbReference>
<dbReference type="InterPro" id="IPR012677">
    <property type="entry name" value="Nucleotide-bd_a/b_plait_sf"/>
</dbReference>
<dbReference type="PANTHER" id="PTHR13952">
    <property type="entry name" value="U1 SMALL NUCLEAR RIBONUCLEOPROTEIN 70 KD"/>
    <property type="match status" value="1"/>
</dbReference>
<evidence type="ECO:0000256" key="3">
    <source>
        <dbReference type="ARBA" id="ARBA00023242"/>
    </source>
</evidence>
<evidence type="ECO:0000259" key="7">
    <source>
        <dbReference type="PROSITE" id="PS50102"/>
    </source>
</evidence>
<accession>A0A8H3DAV4</accession>
<reference evidence="8" key="1">
    <citation type="submission" date="2021-01" db="EMBL/GenBank/DDBJ databases">
        <authorList>
            <person name="Kaushik A."/>
        </authorList>
    </citation>
    <scope>NUCLEOTIDE SEQUENCE</scope>
    <source>
        <strain evidence="8">Type strain: AG8-Rh-89/</strain>
    </source>
</reference>
<name>A0A8H3DAV4_9AGAM</name>
<dbReference type="GO" id="GO:0071004">
    <property type="term" value="C:U2-type prespliceosome"/>
    <property type="evidence" value="ECO:0007669"/>
    <property type="project" value="TreeGrafter"/>
</dbReference>
<dbReference type="SUPFAM" id="SSF54928">
    <property type="entry name" value="RNA-binding domain, RBD"/>
    <property type="match status" value="1"/>
</dbReference>
<comment type="caution">
    <text evidence="8">The sequence shown here is derived from an EMBL/GenBank/DDBJ whole genome shotgun (WGS) entry which is preliminary data.</text>
</comment>
<dbReference type="GO" id="GO:0005685">
    <property type="term" value="C:U1 snRNP"/>
    <property type="evidence" value="ECO:0007669"/>
    <property type="project" value="TreeGrafter"/>
</dbReference>
<evidence type="ECO:0000256" key="6">
    <source>
        <dbReference type="SAM" id="MobiDB-lite"/>
    </source>
</evidence>
<dbReference type="GO" id="GO:0003729">
    <property type="term" value="F:mRNA binding"/>
    <property type="evidence" value="ECO:0007669"/>
    <property type="project" value="TreeGrafter"/>
</dbReference>
<evidence type="ECO:0000313" key="8">
    <source>
        <dbReference type="EMBL" id="CAE6515736.1"/>
    </source>
</evidence>
<feature type="region of interest" description="Disordered" evidence="6">
    <location>
        <begin position="202"/>
        <end position="258"/>
    </location>
</feature>
<dbReference type="GO" id="GO:0000398">
    <property type="term" value="P:mRNA splicing, via spliceosome"/>
    <property type="evidence" value="ECO:0007669"/>
    <property type="project" value="TreeGrafter"/>
</dbReference>
<dbReference type="InterPro" id="IPR035979">
    <property type="entry name" value="RBD_domain_sf"/>
</dbReference>
<evidence type="ECO:0000256" key="5">
    <source>
        <dbReference type="PROSITE-ProRule" id="PRU00176"/>
    </source>
</evidence>
<dbReference type="Pfam" id="PF00076">
    <property type="entry name" value="RRM_1"/>
    <property type="match status" value="1"/>
</dbReference>
<sequence>MTHLLPPNLLKLFSPRPPLPFVRSVGRDPDKVRSKNVSGVAGLLAQVREDNERGIVGAGASQVEREEGEEERYTYAEEIKRTIAREQKQMRKKEEFQKAKETYKPADDSEALGDPYKTLFISRLSKNATEDDLRKEFGTYGRIERIRLVKNKRGASRGYAFIVYDREKDMKAAYKEADGIKLCEDGNPGGWVVVLEASPPLDHMTSTNSNQVDPSPLPPSKSPPGSVLRVEEIEEVEEASEATGDGADSGVEIEEEGSGGVVEGLEDEVGMVETADTAAIEAEETLEVIVVTEAEVVAVGTGEEIGGTGLEVGTEATRVQVGTVVETSLGVEGMDPAGKSLPAEIVRRLTGSVNRGRGGGIGFQGGFSQQDGAQSGGYGGAQDNGYPPKRGYDDGADRDSKRTRY</sequence>
<dbReference type="GO" id="GO:0030619">
    <property type="term" value="F:U1 snRNA binding"/>
    <property type="evidence" value="ECO:0007669"/>
    <property type="project" value="TreeGrafter"/>
</dbReference>
<comment type="subcellular location">
    <subcellularLocation>
        <location evidence="1">Nucleus</location>
    </subcellularLocation>
</comment>
<evidence type="ECO:0000256" key="4">
    <source>
        <dbReference type="ARBA" id="ARBA00023274"/>
    </source>
</evidence>
<dbReference type="EMBL" id="CAJMWZ010006114">
    <property type="protein sequence ID" value="CAE6515736.1"/>
    <property type="molecule type" value="Genomic_DNA"/>
</dbReference>
<gene>
    <name evidence="8" type="ORF">RDB_LOCUS111598</name>
</gene>
<dbReference type="Gene3D" id="3.30.70.330">
    <property type="match status" value="1"/>
</dbReference>
<dbReference type="InterPro" id="IPR022023">
    <property type="entry name" value="U1snRNP70_N"/>
</dbReference>
<dbReference type="SMART" id="SM00360">
    <property type="entry name" value="RRM"/>
    <property type="match status" value="1"/>
</dbReference>
<dbReference type="PROSITE" id="PS50102">
    <property type="entry name" value="RRM"/>
    <property type="match status" value="1"/>
</dbReference>